<gene>
    <name evidence="3" type="ORF">M408DRAFT_332188</name>
</gene>
<sequence length="142" mass="15700">MAKSTRSKSKRSFRRAKREEYEKSTYAATHAARLQRLNQKLSTIAQASTSTTSIPQLGGEEEEKDASHTDQAALALGDSPADATMDLDNGESKKISTHGRRLSRNQEWRAAKGLSVLKKTGKLNRKGELSASRKAGKSKRRR</sequence>
<dbReference type="STRING" id="933852.A0A0C2X2M9"/>
<dbReference type="EMBL" id="KN824333">
    <property type="protein sequence ID" value="KIM23697.1"/>
    <property type="molecule type" value="Genomic_DNA"/>
</dbReference>
<dbReference type="InterPro" id="IPR019434">
    <property type="entry name" value="DUF2423"/>
</dbReference>
<proteinExistence type="predicted"/>
<feature type="region of interest" description="Disordered" evidence="1">
    <location>
        <begin position="1"/>
        <end position="24"/>
    </location>
</feature>
<dbReference type="OrthoDB" id="4087970at2759"/>
<feature type="compositionally biased region" description="Basic residues" evidence="1">
    <location>
        <begin position="1"/>
        <end position="16"/>
    </location>
</feature>
<reference evidence="3 4" key="1">
    <citation type="submission" date="2014-04" db="EMBL/GenBank/DDBJ databases">
        <authorList>
            <consortium name="DOE Joint Genome Institute"/>
            <person name="Kuo A."/>
            <person name="Zuccaro A."/>
            <person name="Kohler A."/>
            <person name="Nagy L.G."/>
            <person name="Floudas D."/>
            <person name="Copeland A."/>
            <person name="Barry K.W."/>
            <person name="Cichocki N."/>
            <person name="Veneault-Fourrey C."/>
            <person name="LaButti K."/>
            <person name="Lindquist E.A."/>
            <person name="Lipzen A."/>
            <person name="Lundell T."/>
            <person name="Morin E."/>
            <person name="Murat C."/>
            <person name="Sun H."/>
            <person name="Tunlid A."/>
            <person name="Henrissat B."/>
            <person name="Grigoriev I.V."/>
            <person name="Hibbett D.S."/>
            <person name="Martin F."/>
            <person name="Nordberg H.P."/>
            <person name="Cantor M.N."/>
            <person name="Hua S.X."/>
        </authorList>
    </citation>
    <scope>NUCLEOTIDE SEQUENCE [LARGE SCALE GENOMIC DNA]</scope>
    <source>
        <strain evidence="3 4">MAFF 305830</strain>
    </source>
</reference>
<feature type="compositionally biased region" description="Low complexity" evidence="1">
    <location>
        <begin position="44"/>
        <end position="54"/>
    </location>
</feature>
<name>A0A0C2X2M9_SERVB</name>
<evidence type="ECO:0000313" key="3">
    <source>
        <dbReference type="EMBL" id="KIM23697.1"/>
    </source>
</evidence>
<evidence type="ECO:0000259" key="2">
    <source>
        <dbReference type="Pfam" id="PF10338"/>
    </source>
</evidence>
<accession>A0A0C2X2M9</accession>
<dbReference type="GO" id="GO:0030687">
    <property type="term" value="C:preribosome, large subunit precursor"/>
    <property type="evidence" value="ECO:0007669"/>
    <property type="project" value="TreeGrafter"/>
</dbReference>
<protein>
    <recommendedName>
        <fullName evidence="2">DUF2423 domain-containing protein</fullName>
    </recommendedName>
</protein>
<dbReference type="Proteomes" id="UP000054097">
    <property type="component" value="Unassembled WGS sequence"/>
</dbReference>
<organism evidence="3 4">
    <name type="scientific">Serendipita vermifera MAFF 305830</name>
    <dbReference type="NCBI Taxonomy" id="933852"/>
    <lineage>
        <taxon>Eukaryota</taxon>
        <taxon>Fungi</taxon>
        <taxon>Dikarya</taxon>
        <taxon>Basidiomycota</taxon>
        <taxon>Agaricomycotina</taxon>
        <taxon>Agaricomycetes</taxon>
        <taxon>Sebacinales</taxon>
        <taxon>Serendipitaceae</taxon>
        <taxon>Serendipita</taxon>
    </lineage>
</organism>
<feature type="region of interest" description="Disordered" evidence="1">
    <location>
        <begin position="44"/>
        <end position="142"/>
    </location>
</feature>
<dbReference type="PANTHER" id="PTHR28219:SF1">
    <property type="entry name" value="UPF0642 PROTEIN YBL028C"/>
    <property type="match status" value="1"/>
</dbReference>
<dbReference type="Pfam" id="PF10338">
    <property type="entry name" value="YBL028C_N"/>
    <property type="match status" value="1"/>
</dbReference>
<dbReference type="AlphaFoldDB" id="A0A0C2X2M9"/>
<dbReference type="HOGENOM" id="CLU_125052_0_0_1"/>
<reference evidence="4" key="2">
    <citation type="submission" date="2015-01" db="EMBL/GenBank/DDBJ databases">
        <title>Evolutionary Origins and Diversification of the Mycorrhizal Mutualists.</title>
        <authorList>
            <consortium name="DOE Joint Genome Institute"/>
            <consortium name="Mycorrhizal Genomics Consortium"/>
            <person name="Kohler A."/>
            <person name="Kuo A."/>
            <person name="Nagy L.G."/>
            <person name="Floudas D."/>
            <person name="Copeland A."/>
            <person name="Barry K.W."/>
            <person name="Cichocki N."/>
            <person name="Veneault-Fourrey C."/>
            <person name="LaButti K."/>
            <person name="Lindquist E.A."/>
            <person name="Lipzen A."/>
            <person name="Lundell T."/>
            <person name="Morin E."/>
            <person name="Murat C."/>
            <person name="Riley R."/>
            <person name="Ohm R."/>
            <person name="Sun H."/>
            <person name="Tunlid A."/>
            <person name="Henrissat B."/>
            <person name="Grigoriev I.V."/>
            <person name="Hibbett D.S."/>
            <person name="Martin F."/>
        </authorList>
    </citation>
    <scope>NUCLEOTIDE SEQUENCE [LARGE SCALE GENOMIC DNA]</scope>
    <source>
        <strain evidence="4">MAFF 305830</strain>
    </source>
</reference>
<evidence type="ECO:0000256" key="1">
    <source>
        <dbReference type="SAM" id="MobiDB-lite"/>
    </source>
</evidence>
<feature type="domain" description="DUF2423" evidence="2">
    <location>
        <begin position="1"/>
        <end position="46"/>
    </location>
</feature>
<evidence type="ECO:0000313" key="4">
    <source>
        <dbReference type="Proteomes" id="UP000054097"/>
    </source>
</evidence>
<keyword evidence="4" id="KW-1185">Reference proteome</keyword>
<dbReference type="PANTHER" id="PTHR28219">
    <property type="entry name" value="UPF0642 PROTEIN YBL028C"/>
    <property type="match status" value="1"/>
</dbReference>